<comment type="caution">
    <text evidence="2">The sequence shown here is derived from an EMBL/GenBank/DDBJ whole genome shotgun (WGS) entry which is preliminary data.</text>
</comment>
<evidence type="ECO:0000256" key="1">
    <source>
        <dbReference type="SAM" id="MobiDB-lite"/>
    </source>
</evidence>
<evidence type="ECO:0000313" key="2">
    <source>
        <dbReference type="EMBL" id="GAA2728478.1"/>
    </source>
</evidence>
<evidence type="ECO:0000313" key="3">
    <source>
        <dbReference type="Proteomes" id="UP001501842"/>
    </source>
</evidence>
<organism evidence="2 3">
    <name type="scientific">Actinocorallia aurantiaca</name>
    <dbReference type="NCBI Taxonomy" id="46204"/>
    <lineage>
        <taxon>Bacteria</taxon>
        <taxon>Bacillati</taxon>
        <taxon>Actinomycetota</taxon>
        <taxon>Actinomycetes</taxon>
        <taxon>Streptosporangiales</taxon>
        <taxon>Thermomonosporaceae</taxon>
        <taxon>Actinocorallia</taxon>
    </lineage>
</organism>
<name>A0ABN3UBU3_9ACTN</name>
<dbReference type="EMBL" id="BAAATZ010000013">
    <property type="protein sequence ID" value="GAA2728478.1"/>
    <property type="molecule type" value="Genomic_DNA"/>
</dbReference>
<keyword evidence="3" id="KW-1185">Reference proteome</keyword>
<proteinExistence type="predicted"/>
<accession>A0ABN3UBU3</accession>
<protein>
    <submittedName>
        <fullName evidence="2">Uncharacterized protein</fullName>
    </submittedName>
</protein>
<reference evidence="2 3" key="1">
    <citation type="journal article" date="2019" name="Int. J. Syst. Evol. Microbiol.">
        <title>The Global Catalogue of Microorganisms (GCM) 10K type strain sequencing project: providing services to taxonomists for standard genome sequencing and annotation.</title>
        <authorList>
            <consortium name="The Broad Institute Genomics Platform"/>
            <consortium name="The Broad Institute Genome Sequencing Center for Infectious Disease"/>
            <person name="Wu L."/>
            <person name="Ma J."/>
        </authorList>
    </citation>
    <scope>NUCLEOTIDE SEQUENCE [LARGE SCALE GENOMIC DNA]</scope>
    <source>
        <strain evidence="2 3">JCM 8201</strain>
    </source>
</reference>
<sequence>MSGMYTIRAQRGFPSTSPENHRPPVSRSATSGTAAIVPRGRWHRIESNTLGNIMAVTPPRGIRLEKRTEERT</sequence>
<feature type="region of interest" description="Disordered" evidence="1">
    <location>
        <begin position="1"/>
        <end position="37"/>
    </location>
</feature>
<dbReference type="Proteomes" id="UP001501842">
    <property type="component" value="Unassembled WGS sequence"/>
</dbReference>
<gene>
    <name evidence="2" type="ORF">GCM10010439_36800</name>
</gene>